<dbReference type="Pfam" id="PF07730">
    <property type="entry name" value="HisKA_3"/>
    <property type="match status" value="1"/>
</dbReference>
<dbReference type="GO" id="GO:0000155">
    <property type="term" value="F:phosphorelay sensor kinase activity"/>
    <property type="evidence" value="ECO:0007669"/>
    <property type="project" value="InterPro"/>
</dbReference>
<keyword evidence="1" id="KW-0808">Transferase</keyword>
<feature type="transmembrane region" description="Helical" evidence="4">
    <location>
        <begin position="50"/>
        <end position="70"/>
    </location>
</feature>
<organism evidence="6 7">
    <name type="scientific">Dictyobacter alpinus</name>
    <dbReference type="NCBI Taxonomy" id="2014873"/>
    <lineage>
        <taxon>Bacteria</taxon>
        <taxon>Bacillati</taxon>
        <taxon>Chloroflexota</taxon>
        <taxon>Ktedonobacteria</taxon>
        <taxon>Ktedonobacterales</taxon>
        <taxon>Dictyobacteraceae</taxon>
        <taxon>Dictyobacter</taxon>
    </lineage>
</organism>
<dbReference type="GO" id="GO:0016020">
    <property type="term" value="C:membrane"/>
    <property type="evidence" value="ECO:0007669"/>
    <property type="project" value="InterPro"/>
</dbReference>
<dbReference type="SUPFAM" id="SSF55874">
    <property type="entry name" value="ATPase domain of HSP90 chaperone/DNA topoisomerase II/histidine kinase"/>
    <property type="match status" value="1"/>
</dbReference>
<evidence type="ECO:0000256" key="2">
    <source>
        <dbReference type="ARBA" id="ARBA00022777"/>
    </source>
</evidence>
<evidence type="ECO:0000256" key="1">
    <source>
        <dbReference type="ARBA" id="ARBA00022679"/>
    </source>
</evidence>
<dbReference type="EMBL" id="BIFT01000001">
    <property type="protein sequence ID" value="GCE28259.1"/>
    <property type="molecule type" value="Genomic_DNA"/>
</dbReference>
<dbReference type="Gene3D" id="3.30.565.10">
    <property type="entry name" value="Histidine kinase-like ATPase, C-terminal domain"/>
    <property type="match status" value="1"/>
</dbReference>
<dbReference type="Gene3D" id="1.20.5.1930">
    <property type="match status" value="1"/>
</dbReference>
<evidence type="ECO:0000256" key="4">
    <source>
        <dbReference type="SAM" id="Phobius"/>
    </source>
</evidence>
<comment type="caution">
    <text evidence="6">The sequence shown here is derived from an EMBL/GenBank/DDBJ whole genome shotgun (WGS) entry which is preliminary data.</text>
</comment>
<dbReference type="PANTHER" id="PTHR24421">
    <property type="entry name" value="NITRATE/NITRITE SENSOR PROTEIN NARX-RELATED"/>
    <property type="match status" value="1"/>
</dbReference>
<feature type="transmembrane region" description="Helical" evidence="4">
    <location>
        <begin position="20"/>
        <end position="38"/>
    </location>
</feature>
<sequence length="412" mass="45489">MDTKDVESPSMISSSPISRYLIWLVWVIWLPFIIPPIVDTLQADRTTPFRLIIILVVAALFIALYLWATWQIAGCIMAGIAPREEGERAIWLKIVGMVVLGFVLALSGPADKWLSPFIFTSSYIGGSLRTKPAIWSAIALAISIILLSRFVTISWLELLQATVFILAVCFIVMIVIRAIKMSRELRIAREEIARLAVVNERLRIARDLHDVLGHSLSLIALKSELARRLVDKVPARAISEIADIEQVARATLQEVREAVANYRQPTLENELHGASELLLAAGIDYQPPLDAELHILFPTTIESVLAWAVREGVTNIIRHSRAHHCTIALHRANDTVTLTISNDGVVPRSEMQSTRGNGLRGLAERVEALSGTCESGLLANGLFRLTITLPYSHKLRPASALAISSAERSPSE</sequence>
<gene>
    <name evidence="6" type="ORF">KDA_37430</name>
</gene>
<proteinExistence type="predicted"/>
<dbReference type="PANTHER" id="PTHR24421:SF63">
    <property type="entry name" value="SENSOR HISTIDINE KINASE DESK"/>
    <property type="match status" value="1"/>
</dbReference>
<keyword evidence="4" id="KW-0472">Membrane</keyword>
<keyword evidence="4" id="KW-1133">Transmembrane helix</keyword>
<keyword evidence="3" id="KW-0902">Two-component regulatory system</keyword>
<feature type="domain" description="Signal transduction histidine kinase subgroup 3 dimerisation and phosphoacceptor" evidence="5">
    <location>
        <begin position="200"/>
        <end position="266"/>
    </location>
</feature>
<dbReference type="GO" id="GO:0046983">
    <property type="term" value="F:protein dimerization activity"/>
    <property type="evidence" value="ECO:0007669"/>
    <property type="project" value="InterPro"/>
</dbReference>
<evidence type="ECO:0000313" key="6">
    <source>
        <dbReference type="EMBL" id="GCE28259.1"/>
    </source>
</evidence>
<accession>A0A402BAB7</accession>
<name>A0A402BAB7_9CHLR</name>
<evidence type="ECO:0000313" key="7">
    <source>
        <dbReference type="Proteomes" id="UP000287171"/>
    </source>
</evidence>
<reference evidence="7" key="1">
    <citation type="submission" date="2018-12" db="EMBL/GenBank/DDBJ databases">
        <title>Tengunoibacter tsumagoiensis gen. nov., sp. nov., Dictyobacter kobayashii sp. nov., D. alpinus sp. nov., and D. joshuensis sp. nov. and description of Dictyobacteraceae fam. nov. within the order Ktedonobacterales isolated from Tengu-no-mugimeshi.</title>
        <authorList>
            <person name="Wang C.M."/>
            <person name="Zheng Y."/>
            <person name="Sakai Y."/>
            <person name="Toyoda A."/>
            <person name="Minakuchi Y."/>
            <person name="Abe K."/>
            <person name="Yokota A."/>
            <person name="Yabe S."/>
        </authorList>
    </citation>
    <scope>NUCLEOTIDE SEQUENCE [LARGE SCALE GENOMIC DNA]</scope>
    <source>
        <strain evidence="7">Uno16</strain>
    </source>
</reference>
<dbReference type="AlphaFoldDB" id="A0A402BAB7"/>
<protein>
    <submittedName>
        <fullName evidence="6">Two-component sensor histidine kinase</fullName>
    </submittedName>
</protein>
<keyword evidence="2 6" id="KW-0418">Kinase</keyword>
<feature type="transmembrane region" description="Helical" evidence="4">
    <location>
        <begin position="158"/>
        <end position="179"/>
    </location>
</feature>
<evidence type="ECO:0000259" key="5">
    <source>
        <dbReference type="Pfam" id="PF07730"/>
    </source>
</evidence>
<dbReference type="RefSeq" id="WP_126628501.1">
    <property type="nucleotide sequence ID" value="NZ_BIFT01000001.1"/>
</dbReference>
<dbReference type="InterPro" id="IPR050482">
    <property type="entry name" value="Sensor_HK_TwoCompSys"/>
</dbReference>
<dbReference type="Proteomes" id="UP000287171">
    <property type="component" value="Unassembled WGS sequence"/>
</dbReference>
<feature type="transmembrane region" description="Helical" evidence="4">
    <location>
        <begin position="90"/>
        <end position="111"/>
    </location>
</feature>
<feature type="transmembrane region" description="Helical" evidence="4">
    <location>
        <begin position="132"/>
        <end position="152"/>
    </location>
</feature>
<dbReference type="CDD" id="cd16917">
    <property type="entry name" value="HATPase_UhpB-NarQ-NarX-like"/>
    <property type="match status" value="1"/>
</dbReference>
<dbReference type="InterPro" id="IPR036890">
    <property type="entry name" value="HATPase_C_sf"/>
</dbReference>
<evidence type="ECO:0000256" key="3">
    <source>
        <dbReference type="ARBA" id="ARBA00023012"/>
    </source>
</evidence>
<keyword evidence="4" id="KW-0812">Transmembrane</keyword>
<keyword evidence="7" id="KW-1185">Reference proteome</keyword>
<dbReference type="OrthoDB" id="9797605at2"/>
<dbReference type="InterPro" id="IPR011712">
    <property type="entry name" value="Sig_transdc_His_kin_sub3_dim/P"/>
</dbReference>